<evidence type="ECO:0000256" key="3">
    <source>
        <dbReference type="ARBA" id="ARBA00022763"/>
    </source>
</evidence>
<dbReference type="AlphaFoldDB" id="A0A290XEC2"/>
<dbReference type="InterPro" id="IPR004603">
    <property type="entry name" value="DNA_mismatch_endonuc_vsr"/>
</dbReference>
<dbReference type="Pfam" id="PF03852">
    <property type="entry name" value="Vsr"/>
    <property type="match status" value="1"/>
</dbReference>
<keyword evidence="4 6" id="KW-0378">Hydrolase</keyword>
<gene>
    <name evidence="7" type="ORF">CNR27_08760</name>
</gene>
<evidence type="ECO:0000256" key="1">
    <source>
        <dbReference type="ARBA" id="ARBA00022722"/>
    </source>
</evidence>
<dbReference type="KEGG" id="lum:CNR27_08760"/>
<reference evidence="8" key="1">
    <citation type="submission" date="2017-09" db="EMBL/GenBank/DDBJ databases">
        <title>Luteimonas liuhanmingii sp.nov., isolated from the intestinal contents of Tibetan Plateau Pika in Yushu, Qinghai Province, China.</title>
        <authorList>
            <person name="Gui Z."/>
        </authorList>
    </citation>
    <scope>NUCLEOTIDE SEQUENCE [LARGE SCALE GENOMIC DNA]</scope>
    <source>
        <strain evidence="8">100111</strain>
    </source>
</reference>
<proteinExistence type="inferred from homology"/>
<keyword evidence="1 6" id="KW-0540">Nuclease</keyword>
<evidence type="ECO:0000313" key="7">
    <source>
        <dbReference type="EMBL" id="ATD67514.1"/>
    </source>
</evidence>
<comment type="similarity">
    <text evidence="6">Belongs to the vsr family.</text>
</comment>
<dbReference type="REBASE" id="221902">
    <property type="entry name" value="V.Lsp111ORF8755P"/>
</dbReference>
<dbReference type="NCBIfam" id="TIGR00632">
    <property type="entry name" value="vsr"/>
    <property type="match status" value="1"/>
</dbReference>
<keyword evidence="8" id="KW-1185">Reference proteome</keyword>
<protein>
    <recommendedName>
        <fullName evidence="6">Very short patch repair endonuclease</fullName>
        <ecNumber evidence="6">3.1.-.-</ecNumber>
    </recommendedName>
</protein>
<dbReference type="EC" id="3.1.-.-" evidence="6"/>
<dbReference type="InterPro" id="IPR011335">
    <property type="entry name" value="Restrct_endonuc-II-like"/>
</dbReference>
<dbReference type="Gene3D" id="3.40.960.10">
    <property type="entry name" value="VSR Endonuclease"/>
    <property type="match status" value="1"/>
</dbReference>
<evidence type="ECO:0000256" key="2">
    <source>
        <dbReference type="ARBA" id="ARBA00022759"/>
    </source>
</evidence>
<evidence type="ECO:0000256" key="5">
    <source>
        <dbReference type="ARBA" id="ARBA00023204"/>
    </source>
</evidence>
<dbReference type="GO" id="GO:0004519">
    <property type="term" value="F:endonuclease activity"/>
    <property type="evidence" value="ECO:0007669"/>
    <property type="project" value="UniProtKB-KW"/>
</dbReference>
<keyword evidence="3 6" id="KW-0227">DNA damage</keyword>
<dbReference type="GO" id="GO:0016787">
    <property type="term" value="F:hydrolase activity"/>
    <property type="evidence" value="ECO:0007669"/>
    <property type="project" value="UniProtKB-KW"/>
</dbReference>
<accession>A0A290XEC2</accession>
<dbReference type="Proteomes" id="UP000218968">
    <property type="component" value="Chromosome"/>
</dbReference>
<dbReference type="CDD" id="cd00221">
    <property type="entry name" value="Vsr"/>
    <property type="match status" value="1"/>
</dbReference>
<sequence length="150" mass="17186">MADIVSPEVRSRMMASIKGKDTKPEMLVRQYLHGRGFRYSLSSKRLPGKPDLTLSRHNVVVLVHGCYWHGHQGCRYATTPTTRAEFWRGKIMANRERDARVLSELRARGWRTSVVWECALKQSAEPALGRLEQFILSTETEIEISSVNRS</sequence>
<dbReference type="RefSeq" id="WP_096298013.1">
    <property type="nucleotide sequence ID" value="NZ_CP023406.1"/>
</dbReference>
<keyword evidence="2 6" id="KW-0255">Endonuclease</keyword>
<dbReference type="GO" id="GO:0006298">
    <property type="term" value="P:mismatch repair"/>
    <property type="evidence" value="ECO:0007669"/>
    <property type="project" value="UniProtKB-UniRule"/>
</dbReference>
<keyword evidence="5 6" id="KW-0234">DNA repair</keyword>
<dbReference type="OrthoDB" id="9801520at2"/>
<evidence type="ECO:0000256" key="4">
    <source>
        <dbReference type="ARBA" id="ARBA00022801"/>
    </source>
</evidence>
<dbReference type="EMBL" id="CP023406">
    <property type="protein sequence ID" value="ATD67514.1"/>
    <property type="molecule type" value="Genomic_DNA"/>
</dbReference>
<dbReference type="PIRSF" id="PIRSF018267">
    <property type="entry name" value="VSR_endonuc"/>
    <property type="match status" value="1"/>
</dbReference>
<organism evidence="7 8">
    <name type="scientific">Luteimonas chenhongjianii</name>
    <dbReference type="NCBI Taxonomy" id="2006110"/>
    <lineage>
        <taxon>Bacteria</taxon>
        <taxon>Pseudomonadati</taxon>
        <taxon>Pseudomonadota</taxon>
        <taxon>Gammaproteobacteria</taxon>
        <taxon>Lysobacterales</taxon>
        <taxon>Lysobacteraceae</taxon>
        <taxon>Luteimonas</taxon>
    </lineage>
</organism>
<evidence type="ECO:0000313" key="8">
    <source>
        <dbReference type="Proteomes" id="UP000218968"/>
    </source>
</evidence>
<dbReference type="SUPFAM" id="SSF52980">
    <property type="entry name" value="Restriction endonuclease-like"/>
    <property type="match status" value="1"/>
</dbReference>
<comment type="function">
    <text evidence="6">May nick specific sequences that contain T:G mispairs resulting from m5C-deamination.</text>
</comment>
<evidence type="ECO:0000256" key="6">
    <source>
        <dbReference type="PIRNR" id="PIRNR018267"/>
    </source>
</evidence>
<name>A0A290XEC2_9GAMM</name>